<dbReference type="AlphaFoldDB" id="A0AA88GL16"/>
<dbReference type="Pfam" id="PF00254">
    <property type="entry name" value="FKBP_C"/>
    <property type="match status" value="1"/>
</dbReference>
<dbReference type="PROSITE" id="PS50059">
    <property type="entry name" value="FKBP_PPIASE"/>
    <property type="match status" value="1"/>
</dbReference>
<evidence type="ECO:0000256" key="6">
    <source>
        <dbReference type="ARBA" id="ARBA00023235"/>
    </source>
</evidence>
<dbReference type="InterPro" id="IPR050754">
    <property type="entry name" value="FKBP4/5/8-like"/>
</dbReference>
<dbReference type="Proteomes" id="UP000816034">
    <property type="component" value="Unassembled WGS sequence"/>
</dbReference>
<dbReference type="SMART" id="SM00028">
    <property type="entry name" value="TPR"/>
    <property type="match status" value="3"/>
</dbReference>
<protein>
    <recommendedName>
        <fullName evidence="2 7">peptidylprolyl isomerase</fullName>
        <ecNumber evidence="2 7">5.2.1.8</ecNumber>
    </recommendedName>
</protein>
<keyword evidence="4 8" id="KW-0802">TPR repeat</keyword>
<evidence type="ECO:0000256" key="9">
    <source>
        <dbReference type="SAM" id="MobiDB-lite"/>
    </source>
</evidence>
<evidence type="ECO:0000256" key="7">
    <source>
        <dbReference type="PROSITE-ProRule" id="PRU00277"/>
    </source>
</evidence>
<name>A0AA88GL16_NAELO</name>
<reference evidence="11 12" key="1">
    <citation type="journal article" date="2018" name="BMC Genomics">
        <title>The genome of Naegleria lovaniensis, the basis for a comparative approach to unravel pathogenicity factors of the human pathogenic amoeba N. fowleri.</title>
        <authorList>
            <person name="Liechti N."/>
            <person name="Schurch N."/>
            <person name="Bruggmann R."/>
            <person name="Wittwer M."/>
        </authorList>
    </citation>
    <scope>NUCLEOTIDE SEQUENCE [LARGE SCALE GENOMIC DNA]</scope>
    <source>
        <strain evidence="11 12">ATCC 30569</strain>
    </source>
</reference>
<dbReference type="SUPFAM" id="SSF48452">
    <property type="entry name" value="TPR-like"/>
    <property type="match status" value="1"/>
</dbReference>
<dbReference type="InterPro" id="IPR001179">
    <property type="entry name" value="PPIase_FKBP_dom"/>
</dbReference>
<keyword evidence="3" id="KW-0677">Repeat</keyword>
<dbReference type="RefSeq" id="XP_044548568.1">
    <property type="nucleotide sequence ID" value="XM_044694541.1"/>
</dbReference>
<comment type="caution">
    <text evidence="11">The sequence shown here is derived from an EMBL/GenBank/DDBJ whole genome shotgun (WGS) entry which is preliminary data.</text>
</comment>
<gene>
    <name evidence="11" type="ORF">C9374_004856</name>
</gene>
<keyword evidence="5 7" id="KW-0697">Rotamase</keyword>
<proteinExistence type="predicted"/>
<dbReference type="FunFam" id="3.10.50.40:FF:000025">
    <property type="entry name" value="Peptidylprolyl isomerase"/>
    <property type="match status" value="1"/>
</dbReference>
<evidence type="ECO:0000313" key="12">
    <source>
        <dbReference type="Proteomes" id="UP000816034"/>
    </source>
</evidence>
<accession>A0AA88GL16</accession>
<evidence type="ECO:0000256" key="1">
    <source>
        <dbReference type="ARBA" id="ARBA00000971"/>
    </source>
</evidence>
<dbReference type="InterPro" id="IPR011990">
    <property type="entry name" value="TPR-like_helical_dom_sf"/>
</dbReference>
<feature type="domain" description="PPIase FKBP-type" evidence="10">
    <location>
        <begin position="62"/>
        <end position="151"/>
    </location>
</feature>
<evidence type="ECO:0000256" key="5">
    <source>
        <dbReference type="ARBA" id="ARBA00023110"/>
    </source>
</evidence>
<dbReference type="EMBL" id="PYSW02000022">
    <property type="protein sequence ID" value="KAG2382889.1"/>
    <property type="molecule type" value="Genomic_DNA"/>
</dbReference>
<feature type="repeat" description="TPR" evidence="8">
    <location>
        <begin position="343"/>
        <end position="376"/>
    </location>
</feature>
<dbReference type="Gene3D" id="3.10.50.40">
    <property type="match status" value="2"/>
</dbReference>
<dbReference type="PROSITE" id="PS50005">
    <property type="entry name" value="TPR"/>
    <property type="match status" value="1"/>
</dbReference>
<evidence type="ECO:0000259" key="10">
    <source>
        <dbReference type="PROSITE" id="PS50059"/>
    </source>
</evidence>
<dbReference type="PANTHER" id="PTHR46512">
    <property type="entry name" value="PEPTIDYLPROLYL ISOMERASE"/>
    <property type="match status" value="1"/>
</dbReference>
<dbReference type="GO" id="GO:0003755">
    <property type="term" value="F:peptidyl-prolyl cis-trans isomerase activity"/>
    <property type="evidence" value="ECO:0007669"/>
    <property type="project" value="UniProtKB-KW"/>
</dbReference>
<dbReference type="GeneID" id="68097311"/>
<feature type="region of interest" description="Disordered" evidence="9">
    <location>
        <begin position="278"/>
        <end position="298"/>
    </location>
</feature>
<comment type="catalytic activity">
    <reaction evidence="1 7">
        <text>[protein]-peptidylproline (omega=180) = [protein]-peptidylproline (omega=0)</text>
        <dbReference type="Rhea" id="RHEA:16237"/>
        <dbReference type="Rhea" id="RHEA-COMP:10747"/>
        <dbReference type="Rhea" id="RHEA-COMP:10748"/>
        <dbReference type="ChEBI" id="CHEBI:83833"/>
        <dbReference type="ChEBI" id="CHEBI:83834"/>
        <dbReference type="EC" id="5.2.1.8"/>
    </reaction>
</comment>
<keyword evidence="6 7" id="KW-0413">Isomerase</keyword>
<evidence type="ECO:0000256" key="8">
    <source>
        <dbReference type="PROSITE-ProRule" id="PRU00339"/>
    </source>
</evidence>
<evidence type="ECO:0000256" key="2">
    <source>
        <dbReference type="ARBA" id="ARBA00013194"/>
    </source>
</evidence>
<organism evidence="11 12">
    <name type="scientific">Naegleria lovaniensis</name>
    <name type="common">Amoeba</name>
    <dbReference type="NCBI Taxonomy" id="51637"/>
    <lineage>
        <taxon>Eukaryota</taxon>
        <taxon>Discoba</taxon>
        <taxon>Heterolobosea</taxon>
        <taxon>Tetramitia</taxon>
        <taxon>Eutetramitia</taxon>
        <taxon>Vahlkampfiidae</taxon>
        <taxon>Naegleria</taxon>
    </lineage>
</organism>
<dbReference type="SUPFAM" id="SSF54534">
    <property type="entry name" value="FKBP-like"/>
    <property type="match status" value="2"/>
</dbReference>
<dbReference type="Gene3D" id="1.25.40.10">
    <property type="entry name" value="Tetratricopeptide repeat domain"/>
    <property type="match status" value="1"/>
</dbReference>
<feature type="region of interest" description="Disordered" evidence="9">
    <location>
        <begin position="1"/>
        <end position="30"/>
    </location>
</feature>
<dbReference type="Pfam" id="PF14559">
    <property type="entry name" value="TPR_19"/>
    <property type="match status" value="1"/>
</dbReference>
<evidence type="ECO:0000313" key="11">
    <source>
        <dbReference type="EMBL" id="KAG2382889.1"/>
    </source>
</evidence>
<evidence type="ECO:0000256" key="3">
    <source>
        <dbReference type="ARBA" id="ARBA00022737"/>
    </source>
</evidence>
<dbReference type="InterPro" id="IPR046357">
    <property type="entry name" value="PPIase_dom_sf"/>
</dbReference>
<dbReference type="PANTHER" id="PTHR46512:SF9">
    <property type="entry name" value="PEPTIDYLPROLYL ISOMERASE"/>
    <property type="match status" value="1"/>
</dbReference>
<sequence length="449" mass="50532">MMSDSEATSVAPNTSEDKMVDESNSQDQMVDENIVDVLGDGGIIKKILRAAPDNETATPPDGAQVTVHYVGTLASNGKKFDSSRDREEPFKFNIGQGSVIKGWDEGVATMRKGELALFTLKPEYAYGKSGSPPSIPPNATLQFEVELLDFNDEEEVTSGITKKVLSEGEGWRKAEEDGATVVCSYKIYEKDNESRVLEQVDDLKFVFGDENVVSFVEDAIGSMKKNEKALFTITQVSPCQYLEYTSHTQEFKNNFSNLLTSKPVLKMEAHLKDIDNEKNSWEMSHEEKLNSAESKKEQGNELFKNKRFNLAQKRYERGLSLIEDQHPSDEPEEQKKRRNQILTSIYNNLSAIYLKQEQFSQAVNKCDKALEIDNQSIKSYSRKAQALQSLGELEEAKATLERCLNVCGNTTSETQLQLLDLVKSQLTKVSKALSEQQKKEKAMFSKMFQ</sequence>
<dbReference type="InterPro" id="IPR019734">
    <property type="entry name" value="TPR_rpt"/>
</dbReference>
<dbReference type="EC" id="5.2.1.8" evidence="2 7"/>
<keyword evidence="12" id="KW-1185">Reference proteome</keyword>
<evidence type="ECO:0000256" key="4">
    <source>
        <dbReference type="ARBA" id="ARBA00022803"/>
    </source>
</evidence>
<feature type="compositionally biased region" description="Polar residues" evidence="9">
    <location>
        <begin position="1"/>
        <end position="14"/>
    </location>
</feature>